<keyword evidence="2" id="KW-1185">Reference proteome</keyword>
<proteinExistence type="predicted"/>
<dbReference type="RefSeq" id="WP_182163096.1">
    <property type="nucleotide sequence ID" value="NZ_JACFXV010000043.1"/>
</dbReference>
<accession>A0A839ABS4</accession>
<organism evidence="1 2">
    <name type="scientific">Stappia albiluteola</name>
    <dbReference type="NCBI Taxonomy" id="2758565"/>
    <lineage>
        <taxon>Bacteria</taxon>
        <taxon>Pseudomonadati</taxon>
        <taxon>Pseudomonadota</taxon>
        <taxon>Alphaproteobacteria</taxon>
        <taxon>Hyphomicrobiales</taxon>
        <taxon>Stappiaceae</taxon>
        <taxon>Stappia</taxon>
    </lineage>
</organism>
<protein>
    <submittedName>
        <fullName evidence="1">Uncharacterized protein</fullName>
    </submittedName>
</protein>
<dbReference type="Proteomes" id="UP000541109">
    <property type="component" value="Unassembled WGS sequence"/>
</dbReference>
<sequence length="126" mass="14340">MISRYSDGAFHSSHQLFTKAGDGLYNVSFCGTNYWTRPRTVAWMQWETENGRNVNVEFNGGKGWLRVCLDPQEQVKLADLGIGSDYTVVLALDEDELAHSERFSKVRKGLEDYSNSGRIGDSYHKR</sequence>
<name>A0A839ABS4_9HYPH</name>
<gene>
    <name evidence="1" type="ORF">H2509_05490</name>
</gene>
<dbReference type="EMBL" id="JACFXV010000043">
    <property type="protein sequence ID" value="MBA5776575.1"/>
    <property type="molecule type" value="Genomic_DNA"/>
</dbReference>
<evidence type="ECO:0000313" key="2">
    <source>
        <dbReference type="Proteomes" id="UP000541109"/>
    </source>
</evidence>
<evidence type="ECO:0000313" key="1">
    <source>
        <dbReference type="EMBL" id="MBA5776575.1"/>
    </source>
</evidence>
<reference evidence="1 2" key="1">
    <citation type="submission" date="2020-07" db="EMBL/GenBank/DDBJ databases">
        <title>Stappia sp., F7233, whole genome shotgun sequencing project.</title>
        <authorList>
            <person name="Jiang S."/>
            <person name="Liu Z.W."/>
            <person name="Du Z.J."/>
        </authorList>
    </citation>
    <scope>NUCLEOTIDE SEQUENCE [LARGE SCALE GENOMIC DNA]</scope>
    <source>
        <strain evidence="1 2">F7233</strain>
    </source>
</reference>
<dbReference type="AlphaFoldDB" id="A0A839ABS4"/>
<comment type="caution">
    <text evidence="1">The sequence shown here is derived from an EMBL/GenBank/DDBJ whole genome shotgun (WGS) entry which is preliminary data.</text>
</comment>